<dbReference type="VEuPathDB" id="VectorBase:AALF012014"/>
<feature type="transmembrane region" description="Helical" evidence="2">
    <location>
        <begin position="484"/>
        <end position="503"/>
    </location>
</feature>
<keyword evidence="3" id="KW-0732">Signal</keyword>
<feature type="chain" id="PRO_5010867911" description="Retrovirus-related env polyprotein from transposon gypsy" evidence="3">
    <location>
        <begin position="19"/>
        <end position="564"/>
    </location>
</feature>
<name>A0A1W7R5Q8_AEDAL</name>
<protein>
    <recommendedName>
        <fullName evidence="5">Retrovirus-related env polyprotein from transposon gypsy</fullName>
    </recommendedName>
</protein>
<feature type="signal peptide" evidence="3">
    <location>
        <begin position="1"/>
        <end position="18"/>
    </location>
</feature>
<sequence>MWIRLTTLTCLTIATTVAQTIQLYDLTRNPGLLTLQSGNTLIKIGQHRIYHVIDLTKYKPLLDNIELAVDGLKIFIDYQDLTSLLKTKLEEVKGSYRRLIPAQHFRHKRGAFNFLGSAIKIITGNLDENDLKQINDDIKDLREKNQDLVRQNNIQVKLNRLLENRINKIIDSVNKEQKIIKQQIIAARQTLIINRLINQNFTTIRQAFKISFHLDILQKHLDSIFEVIQLAKIHVISKNFLESEEIRFILDRLEEQNITILNPDQVYDYLDIRALFKGPILYFIIGVPQISPLYFNNLILEPLPIGGRTVKLPWHHAVIHGNLTYFIKDSCKTIGENTMCEEDQLEDVSDDGCFSKIIRGLPGRCTFTKFRNITQATRLTDHHIVVKNASVTLISDCLQNDRKLFGTFLIFFSNCSISIDGKNFSTTKYASTLPTVIPMDGVKIEQADFEPILDLKELRKLHLENREELHIIKNRHFLQTTTSLGLSSICIILGICIGLYSLYTRKTKPNGTSLDNDTGNADRCEIVSGRSNLEGGAVKEKSPRTPTPHVTCKLRPGPSPTRAC</sequence>
<dbReference type="AlphaFoldDB" id="A0A1W7R5Q8"/>
<evidence type="ECO:0000313" key="4">
    <source>
        <dbReference type="EMBL" id="JAV46507.1"/>
    </source>
</evidence>
<accession>A0A1W7R5Q8</accession>
<evidence type="ECO:0000256" key="3">
    <source>
        <dbReference type="SAM" id="SignalP"/>
    </source>
</evidence>
<dbReference type="EMBL" id="GEHC01001138">
    <property type="protein sequence ID" value="JAV46507.1"/>
    <property type="molecule type" value="Transcribed_RNA"/>
</dbReference>
<keyword evidence="2" id="KW-0812">Transmembrane</keyword>
<keyword evidence="2" id="KW-1133">Transmembrane helix</keyword>
<dbReference type="VEuPathDB" id="VectorBase:AALFPA_077837"/>
<reference evidence="4" key="1">
    <citation type="submission" date="2016-03" db="EMBL/GenBank/DDBJ databases">
        <title>RNAseq analyses of the sensorial organs of adult female Aedes albopictus.</title>
        <authorList>
            <person name="Fabrizio L."/>
            <person name="Ribeiro J.M."/>
            <person name="Arca B."/>
        </authorList>
    </citation>
    <scope>NUCLEOTIDE SEQUENCE</scope>
</reference>
<evidence type="ECO:0000256" key="2">
    <source>
        <dbReference type="SAM" id="Phobius"/>
    </source>
</evidence>
<organism evidence="4">
    <name type="scientific">Aedes albopictus</name>
    <name type="common">Asian tiger mosquito</name>
    <name type="synonym">Stegomyia albopicta</name>
    <dbReference type="NCBI Taxonomy" id="7160"/>
    <lineage>
        <taxon>Eukaryota</taxon>
        <taxon>Metazoa</taxon>
        <taxon>Ecdysozoa</taxon>
        <taxon>Arthropoda</taxon>
        <taxon>Hexapoda</taxon>
        <taxon>Insecta</taxon>
        <taxon>Pterygota</taxon>
        <taxon>Neoptera</taxon>
        <taxon>Endopterygota</taxon>
        <taxon>Diptera</taxon>
        <taxon>Nematocera</taxon>
        <taxon>Culicoidea</taxon>
        <taxon>Culicidae</taxon>
        <taxon>Culicinae</taxon>
        <taxon>Aedini</taxon>
        <taxon>Aedes</taxon>
        <taxon>Stegomyia</taxon>
    </lineage>
</organism>
<feature type="region of interest" description="Disordered" evidence="1">
    <location>
        <begin position="535"/>
        <end position="564"/>
    </location>
</feature>
<proteinExistence type="predicted"/>
<evidence type="ECO:0000256" key="1">
    <source>
        <dbReference type="SAM" id="MobiDB-lite"/>
    </source>
</evidence>
<keyword evidence="2" id="KW-0472">Membrane</keyword>
<dbReference type="Pfam" id="PF07253">
    <property type="entry name" value="Gypsy"/>
    <property type="match status" value="1"/>
</dbReference>
<dbReference type="InterPro" id="IPR009882">
    <property type="entry name" value="Gypsy"/>
</dbReference>
<dbReference type="VEuPathDB" id="VectorBase:AALC636_021248"/>
<evidence type="ECO:0008006" key="5">
    <source>
        <dbReference type="Google" id="ProtNLM"/>
    </source>
</evidence>